<keyword evidence="4" id="KW-1185">Reference proteome</keyword>
<dbReference type="SUPFAM" id="SSF47162">
    <property type="entry name" value="Apolipoprotein"/>
    <property type="match status" value="1"/>
</dbReference>
<feature type="coiled-coil region" evidence="1">
    <location>
        <begin position="57"/>
        <end position="113"/>
    </location>
</feature>
<name>A0A0S4LQP9_9BACT</name>
<dbReference type="STRING" id="1742972.COMA1_60159"/>
<protein>
    <submittedName>
        <fullName evidence="3">Uncharacterized protein</fullName>
    </submittedName>
</protein>
<gene>
    <name evidence="3" type="ORF">COMA1_60159</name>
</gene>
<dbReference type="EMBL" id="CZQA01000012">
    <property type="protein sequence ID" value="CUS38928.1"/>
    <property type="molecule type" value="Genomic_DNA"/>
</dbReference>
<dbReference type="Gene3D" id="1.20.120.20">
    <property type="entry name" value="Apolipoprotein"/>
    <property type="match status" value="1"/>
</dbReference>
<feature type="signal peptide" evidence="2">
    <location>
        <begin position="1"/>
        <end position="25"/>
    </location>
</feature>
<evidence type="ECO:0000313" key="4">
    <source>
        <dbReference type="Proteomes" id="UP000199032"/>
    </source>
</evidence>
<evidence type="ECO:0000313" key="3">
    <source>
        <dbReference type="EMBL" id="CUS38928.1"/>
    </source>
</evidence>
<proteinExistence type="predicted"/>
<dbReference type="RefSeq" id="WP_090751007.1">
    <property type="nucleotide sequence ID" value="NZ_CZQA01000012.1"/>
</dbReference>
<dbReference type="OrthoDB" id="9812862at2"/>
<sequence>MRCRWLSGVLWVSIAGLIVCQNVGAESTAGADKIVKEARETIEATKEYTDQQKAAFQRKAQDELAALQQQIVALRGKVVDASTSTRAELQKSLNELEKKKDGVREQLDALKQTTDKKWQDVQDGMNSALHELKQSYQKLLSRMP</sequence>
<feature type="chain" id="PRO_5006624236" evidence="2">
    <location>
        <begin position="26"/>
        <end position="144"/>
    </location>
</feature>
<keyword evidence="2" id="KW-0732">Signal</keyword>
<accession>A0A0S4LQP9</accession>
<dbReference type="Proteomes" id="UP000199032">
    <property type="component" value="Unassembled WGS sequence"/>
</dbReference>
<reference evidence="3 4" key="1">
    <citation type="submission" date="2015-10" db="EMBL/GenBank/DDBJ databases">
        <authorList>
            <person name="Gilbert D.G."/>
        </authorList>
    </citation>
    <scope>NUCLEOTIDE SEQUENCE [LARGE SCALE GENOMIC DNA]</scope>
    <source>
        <strain evidence="3">COMA1</strain>
    </source>
</reference>
<evidence type="ECO:0000256" key="2">
    <source>
        <dbReference type="SAM" id="SignalP"/>
    </source>
</evidence>
<keyword evidence="1" id="KW-0175">Coiled coil</keyword>
<evidence type="ECO:0000256" key="1">
    <source>
        <dbReference type="SAM" id="Coils"/>
    </source>
</evidence>
<dbReference type="AlphaFoldDB" id="A0A0S4LQP9"/>
<organism evidence="3 4">
    <name type="scientific">Candidatus Nitrospira nitrosa</name>
    <dbReference type="NCBI Taxonomy" id="1742972"/>
    <lineage>
        <taxon>Bacteria</taxon>
        <taxon>Pseudomonadati</taxon>
        <taxon>Nitrospirota</taxon>
        <taxon>Nitrospiria</taxon>
        <taxon>Nitrospirales</taxon>
        <taxon>Nitrospiraceae</taxon>
        <taxon>Nitrospira</taxon>
    </lineage>
</organism>